<feature type="non-terminal residue" evidence="1">
    <location>
        <position position="1"/>
    </location>
</feature>
<proteinExistence type="predicted"/>
<comment type="caution">
    <text evidence="1">The sequence shown here is derived from an EMBL/GenBank/DDBJ whole genome shotgun (WGS) entry which is preliminary data.</text>
</comment>
<name>A0A820NK43_9BILA</name>
<sequence length="26" mass="2822">QIDSPNTMCKSTCEASHNYQLGGTVH</sequence>
<evidence type="ECO:0000313" key="2">
    <source>
        <dbReference type="Proteomes" id="UP000663851"/>
    </source>
</evidence>
<gene>
    <name evidence="1" type="ORF">HFQ381_LOCUS19357</name>
</gene>
<reference evidence="1" key="1">
    <citation type="submission" date="2021-02" db="EMBL/GenBank/DDBJ databases">
        <authorList>
            <person name="Nowell W R."/>
        </authorList>
    </citation>
    <scope>NUCLEOTIDE SEQUENCE</scope>
</reference>
<dbReference type="AlphaFoldDB" id="A0A820NK43"/>
<protein>
    <submittedName>
        <fullName evidence="1">Uncharacterized protein</fullName>
    </submittedName>
</protein>
<organism evidence="1 2">
    <name type="scientific">Rotaria socialis</name>
    <dbReference type="NCBI Taxonomy" id="392032"/>
    <lineage>
        <taxon>Eukaryota</taxon>
        <taxon>Metazoa</taxon>
        <taxon>Spiralia</taxon>
        <taxon>Gnathifera</taxon>
        <taxon>Rotifera</taxon>
        <taxon>Eurotatoria</taxon>
        <taxon>Bdelloidea</taxon>
        <taxon>Philodinida</taxon>
        <taxon>Philodinidae</taxon>
        <taxon>Rotaria</taxon>
    </lineage>
</organism>
<dbReference type="EMBL" id="CAJOBO010001566">
    <property type="protein sequence ID" value="CAF4390292.1"/>
    <property type="molecule type" value="Genomic_DNA"/>
</dbReference>
<dbReference type="Proteomes" id="UP000663851">
    <property type="component" value="Unassembled WGS sequence"/>
</dbReference>
<accession>A0A820NK43</accession>
<evidence type="ECO:0000313" key="1">
    <source>
        <dbReference type="EMBL" id="CAF4390292.1"/>
    </source>
</evidence>